<keyword evidence="5" id="KW-0732">Signal</keyword>
<dbReference type="PANTHER" id="PTHR33546">
    <property type="entry name" value="LARGE, MULTIFUNCTIONAL SECRETED PROTEIN-RELATED"/>
    <property type="match status" value="1"/>
</dbReference>
<sequence length="398" mass="43439">MLNLSFDHRSIGHIAMTCRFSCVLLACLLLPSLLLPGLLFAAGNTDDDAAQARRDAVLVRAIERMQDFNYREHPEVIAAIDRQLHRTQGTPEFIRLVKKFQPAGIEKQLIETLVGDNRSAAVEAAVLLLEMEHGRPLVRQRLIDKAHGPVVAEVLGLLGNGRAIYFLSEITRQAEQPFDLRRAAVVGLARSKGGQKKLIEQADQKQLVGDTWLIAGALLARSDDESLRKAAGRVLPQPAQKDAKPLPPVDQLAKAKGDAVAGMKLFRGVATCANCHIVNGHGKDVGPNLSEIGSKLSREAMLTAILLPSAGISHNYENYVVLTAEGQVIAGLKMSETDREVVIRTADAIDRKIDVDDIESMKKSEKSVMPENLHHLFGQQGLVDLVEYMATLKKADPS</sequence>
<name>A0ABT7PJN5_9BACT</name>
<evidence type="ECO:0000256" key="1">
    <source>
        <dbReference type="ARBA" id="ARBA00022617"/>
    </source>
</evidence>
<proteinExistence type="predicted"/>
<evidence type="ECO:0000256" key="3">
    <source>
        <dbReference type="ARBA" id="ARBA00023004"/>
    </source>
</evidence>
<dbReference type="RefSeq" id="WP_289164361.1">
    <property type="nucleotide sequence ID" value="NZ_JASZZN010000010.1"/>
</dbReference>
<feature type="domain" description="Cytochrome c" evidence="6">
    <location>
        <begin position="257"/>
        <end position="393"/>
    </location>
</feature>
<evidence type="ECO:0000313" key="7">
    <source>
        <dbReference type="EMBL" id="MDM4016716.1"/>
    </source>
</evidence>
<accession>A0ABT7PJN5</accession>
<dbReference type="NCBIfam" id="TIGR02603">
    <property type="entry name" value="CxxCH_TIGR02603"/>
    <property type="match status" value="1"/>
</dbReference>
<dbReference type="InterPro" id="IPR009056">
    <property type="entry name" value="Cyt_c-like_dom"/>
</dbReference>
<keyword evidence="8" id="KW-1185">Reference proteome</keyword>
<protein>
    <submittedName>
        <fullName evidence="7">C-type cytochrome</fullName>
    </submittedName>
</protein>
<feature type="signal peptide" evidence="5">
    <location>
        <begin position="1"/>
        <end position="41"/>
    </location>
</feature>
<dbReference type="SUPFAM" id="SSF46626">
    <property type="entry name" value="Cytochrome c"/>
    <property type="match status" value="1"/>
</dbReference>
<organism evidence="7 8">
    <name type="scientific">Roseiconus lacunae</name>
    <dbReference type="NCBI Taxonomy" id="2605694"/>
    <lineage>
        <taxon>Bacteria</taxon>
        <taxon>Pseudomonadati</taxon>
        <taxon>Planctomycetota</taxon>
        <taxon>Planctomycetia</taxon>
        <taxon>Pirellulales</taxon>
        <taxon>Pirellulaceae</taxon>
        <taxon>Roseiconus</taxon>
    </lineage>
</organism>
<gene>
    <name evidence="7" type="ORF">QTN89_14820</name>
</gene>
<dbReference type="Gene3D" id="1.10.760.10">
    <property type="entry name" value="Cytochrome c-like domain"/>
    <property type="match status" value="1"/>
</dbReference>
<dbReference type="PROSITE" id="PS51007">
    <property type="entry name" value="CYTC"/>
    <property type="match status" value="1"/>
</dbReference>
<evidence type="ECO:0000256" key="4">
    <source>
        <dbReference type="PROSITE-ProRule" id="PRU00433"/>
    </source>
</evidence>
<evidence type="ECO:0000256" key="2">
    <source>
        <dbReference type="ARBA" id="ARBA00022723"/>
    </source>
</evidence>
<dbReference type="InterPro" id="IPR013427">
    <property type="entry name" value="Haem-bd_dom_put"/>
</dbReference>
<reference evidence="7 8" key="1">
    <citation type="submission" date="2023-06" db="EMBL/GenBank/DDBJ databases">
        <title>Roseiconus lacunae JC819 isolated from Gulf of Mannar region, Tamil Nadu.</title>
        <authorList>
            <person name="Pk S."/>
            <person name="Ch S."/>
            <person name="Ch V.R."/>
        </authorList>
    </citation>
    <scope>NUCLEOTIDE SEQUENCE [LARGE SCALE GENOMIC DNA]</scope>
    <source>
        <strain evidence="7 8">JC819</strain>
    </source>
</reference>
<dbReference type="Pfam" id="PF00034">
    <property type="entry name" value="Cytochrom_C"/>
    <property type="match status" value="1"/>
</dbReference>
<feature type="chain" id="PRO_5046705443" evidence="5">
    <location>
        <begin position="42"/>
        <end position="398"/>
    </location>
</feature>
<keyword evidence="2 4" id="KW-0479">Metal-binding</keyword>
<evidence type="ECO:0000313" key="8">
    <source>
        <dbReference type="Proteomes" id="UP001239462"/>
    </source>
</evidence>
<keyword evidence="3 4" id="KW-0408">Iron</keyword>
<dbReference type="InterPro" id="IPR036909">
    <property type="entry name" value="Cyt_c-like_dom_sf"/>
</dbReference>
<keyword evidence="1 4" id="KW-0349">Heme</keyword>
<dbReference type="Proteomes" id="UP001239462">
    <property type="component" value="Unassembled WGS sequence"/>
</dbReference>
<comment type="caution">
    <text evidence="7">The sequence shown here is derived from an EMBL/GenBank/DDBJ whole genome shotgun (WGS) entry which is preliminary data.</text>
</comment>
<evidence type="ECO:0000256" key="5">
    <source>
        <dbReference type="SAM" id="SignalP"/>
    </source>
</evidence>
<dbReference type="PANTHER" id="PTHR33546:SF1">
    <property type="entry name" value="LARGE, MULTIFUNCTIONAL SECRETED PROTEIN"/>
    <property type="match status" value="1"/>
</dbReference>
<evidence type="ECO:0000259" key="6">
    <source>
        <dbReference type="PROSITE" id="PS51007"/>
    </source>
</evidence>
<dbReference type="EMBL" id="JASZZN010000010">
    <property type="protein sequence ID" value="MDM4016716.1"/>
    <property type="molecule type" value="Genomic_DNA"/>
</dbReference>